<feature type="non-terminal residue" evidence="1">
    <location>
        <position position="61"/>
    </location>
</feature>
<organism evidence="1 2">
    <name type="scientific">Glomus cerebriforme</name>
    <dbReference type="NCBI Taxonomy" id="658196"/>
    <lineage>
        <taxon>Eukaryota</taxon>
        <taxon>Fungi</taxon>
        <taxon>Fungi incertae sedis</taxon>
        <taxon>Mucoromycota</taxon>
        <taxon>Glomeromycotina</taxon>
        <taxon>Glomeromycetes</taxon>
        <taxon>Glomerales</taxon>
        <taxon>Glomeraceae</taxon>
        <taxon>Glomus</taxon>
    </lineage>
</organism>
<evidence type="ECO:0000313" key="1">
    <source>
        <dbReference type="EMBL" id="RIA85886.1"/>
    </source>
</evidence>
<comment type="caution">
    <text evidence="1">The sequence shown here is derived from an EMBL/GenBank/DDBJ whole genome shotgun (WGS) entry which is preliminary data.</text>
</comment>
<proteinExistence type="predicted"/>
<name>A0A397SMP9_9GLOM</name>
<dbReference type="Proteomes" id="UP000265703">
    <property type="component" value="Unassembled WGS sequence"/>
</dbReference>
<dbReference type="EMBL" id="QKYT01000398">
    <property type="protein sequence ID" value="RIA85886.1"/>
    <property type="molecule type" value="Genomic_DNA"/>
</dbReference>
<reference evidence="1 2" key="1">
    <citation type="submission" date="2018-06" db="EMBL/GenBank/DDBJ databases">
        <title>Comparative genomics reveals the genomic features of Rhizophagus irregularis, R. cerebriforme, R. diaphanum and Gigaspora rosea, and their symbiotic lifestyle signature.</title>
        <authorList>
            <person name="Morin E."/>
            <person name="San Clemente H."/>
            <person name="Chen E.C.H."/>
            <person name="De La Providencia I."/>
            <person name="Hainaut M."/>
            <person name="Kuo A."/>
            <person name="Kohler A."/>
            <person name="Murat C."/>
            <person name="Tang N."/>
            <person name="Roy S."/>
            <person name="Loubradou J."/>
            <person name="Henrissat B."/>
            <person name="Grigoriev I.V."/>
            <person name="Corradi N."/>
            <person name="Roux C."/>
            <person name="Martin F.M."/>
        </authorList>
    </citation>
    <scope>NUCLEOTIDE SEQUENCE [LARGE SCALE GENOMIC DNA]</scope>
    <source>
        <strain evidence="1 2">DAOM 227022</strain>
    </source>
</reference>
<gene>
    <name evidence="1" type="ORF">C1645_665934</name>
</gene>
<dbReference type="OrthoDB" id="2428946at2759"/>
<accession>A0A397SMP9</accession>
<sequence length="61" mass="7320">SRQSFNNLVKQYIDNLALNKKEKALINQEKLQKIKEVLLNPTDTTLYTSTFRYWVKNKFKL</sequence>
<protein>
    <submittedName>
        <fullName evidence="1">Uncharacterized protein</fullName>
    </submittedName>
</protein>
<feature type="non-terminal residue" evidence="1">
    <location>
        <position position="1"/>
    </location>
</feature>
<dbReference type="AlphaFoldDB" id="A0A397SMP9"/>
<evidence type="ECO:0000313" key="2">
    <source>
        <dbReference type="Proteomes" id="UP000265703"/>
    </source>
</evidence>
<keyword evidence="2" id="KW-1185">Reference proteome</keyword>